<dbReference type="STRING" id="42253.NITMOv2_3387"/>
<sequence length="88" mass="9918">MNHSGERILNFVLDKFPLARKKPITAEDDLLESGIIDSLGILDLVSFLEQEFGIIVADDELIPDHFQSVLRLTQFVEHKVNEAAASRQ</sequence>
<feature type="domain" description="Carrier" evidence="1">
    <location>
        <begin position="1"/>
        <end position="80"/>
    </location>
</feature>
<organism evidence="2 3">
    <name type="scientific">Nitrospira moscoviensis</name>
    <dbReference type="NCBI Taxonomy" id="42253"/>
    <lineage>
        <taxon>Bacteria</taxon>
        <taxon>Pseudomonadati</taxon>
        <taxon>Nitrospirota</taxon>
        <taxon>Nitrospiria</taxon>
        <taxon>Nitrospirales</taxon>
        <taxon>Nitrospiraceae</taxon>
        <taxon>Nitrospira</taxon>
    </lineage>
</organism>
<evidence type="ECO:0000259" key="1">
    <source>
        <dbReference type="PROSITE" id="PS50075"/>
    </source>
</evidence>
<dbReference type="InterPro" id="IPR036736">
    <property type="entry name" value="ACP-like_sf"/>
</dbReference>
<evidence type="ECO:0000313" key="3">
    <source>
        <dbReference type="Proteomes" id="UP000069205"/>
    </source>
</evidence>
<accession>A0A0K2GFZ8</accession>
<keyword evidence="3" id="KW-1185">Reference proteome</keyword>
<dbReference type="EMBL" id="CP011801">
    <property type="protein sequence ID" value="ALA59779.1"/>
    <property type="molecule type" value="Genomic_DNA"/>
</dbReference>
<dbReference type="Proteomes" id="UP000069205">
    <property type="component" value="Chromosome"/>
</dbReference>
<dbReference type="InterPro" id="IPR009081">
    <property type="entry name" value="PP-bd_ACP"/>
</dbReference>
<protein>
    <recommendedName>
        <fullName evidence="1">Carrier domain-containing protein</fullName>
    </recommendedName>
</protein>
<reference evidence="2 3" key="1">
    <citation type="journal article" date="2015" name="Proc. Natl. Acad. Sci. U.S.A.">
        <title>Expanded metabolic versatility of ubiquitous nitrite-oxidizing bacteria from the genus Nitrospira.</title>
        <authorList>
            <person name="Koch H."/>
            <person name="Lucker S."/>
            <person name="Albertsen M."/>
            <person name="Kitzinger K."/>
            <person name="Herbold C."/>
            <person name="Spieck E."/>
            <person name="Nielsen P.H."/>
            <person name="Wagner M."/>
            <person name="Daims H."/>
        </authorList>
    </citation>
    <scope>NUCLEOTIDE SEQUENCE [LARGE SCALE GENOMIC DNA]</scope>
    <source>
        <strain evidence="2 3">NSP M-1</strain>
    </source>
</reference>
<name>A0A0K2GFZ8_NITMO</name>
<gene>
    <name evidence="2" type="ORF">NITMOv2_3387</name>
</gene>
<dbReference type="SUPFAM" id="SSF47336">
    <property type="entry name" value="ACP-like"/>
    <property type="match status" value="1"/>
</dbReference>
<dbReference type="KEGG" id="nmv:NITMOv2_3387"/>
<proteinExistence type="predicted"/>
<dbReference type="PROSITE" id="PS50075">
    <property type="entry name" value="CARRIER"/>
    <property type="match status" value="1"/>
</dbReference>
<dbReference type="Pfam" id="PF00550">
    <property type="entry name" value="PP-binding"/>
    <property type="match status" value="1"/>
</dbReference>
<dbReference type="AlphaFoldDB" id="A0A0K2GFZ8"/>
<dbReference type="PATRIC" id="fig|42253.5.peg.3341"/>
<dbReference type="Gene3D" id="1.10.1200.10">
    <property type="entry name" value="ACP-like"/>
    <property type="match status" value="1"/>
</dbReference>
<dbReference type="RefSeq" id="WP_053380734.1">
    <property type="nucleotide sequence ID" value="NZ_CP011801.1"/>
</dbReference>
<evidence type="ECO:0000313" key="2">
    <source>
        <dbReference type="EMBL" id="ALA59779.1"/>
    </source>
</evidence>